<dbReference type="PATRIC" id="fig|1263870.3.peg.7206"/>
<reference evidence="1 2" key="1">
    <citation type="journal article" date="2013" name="Mar. Genomics">
        <title>Expression of sulfatases in Rhodopirellula baltica and the diversity of sulfatases in the genus Rhodopirellula.</title>
        <authorList>
            <person name="Wegner C.E."/>
            <person name="Richter-Heitmann T."/>
            <person name="Klindworth A."/>
            <person name="Klockow C."/>
            <person name="Richter M."/>
            <person name="Achstetter T."/>
            <person name="Glockner F.O."/>
            <person name="Harder J."/>
        </authorList>
    </citation>
    <scope>NUCLEOTIDE SEQUENCE [LARGE SCALE GENOMIC DNA]</scope>
    <source>
        <strain evidence="1 2">SM41</strain>
    </source>
</reference>
<keyword evidence="2" id="KW-1185">Reference proteome</keyword>
<name>M5U751_9BACT</name>
<protein>
    <submittedName>
        <fullName evidence="1">Secreted protein</fullName>
    </submittedName>
</protein>
<dbReference type="AlphaFoldDB" id="M5U751"/>
<gene>
    <name evidence="1" type="ORF">RSSM_06793</name>
</gene>
<evidence type="ECO:0000313" key="2">
    <source>
        <dbReference type="Proteomes" id="UP000011885"/>
    </source>
</evidence>
<proteinExistence type="predicted"/>
<evidence type="ECO:0000313" key="1">
    <source>
        <dbReference type="EMBL" id="EMI51773.1"/>
    </source>
</evidence>
<sequence>MLNVLKSWLLVLPLFIVGACVVGCGGSQPSVVETDELSAEEAEALRIANEEYEAYMNE</sequence>
<organism evidence="1 2">
    <name type="scientific">Rhodopirellula sallentina SM41</name>
    <dbReference type="NCBI Taxonomy" id="1263870"/>
    <lineage>
        <taxon>Bacteria</taxon>
        <taxon>Pseudomonadati</taxon>
        <taxon>Planctomycetota</taxon>
        <taxon>Planctomycetia</taxon>
        <taxon>Pirellulales</taxon>
        <taxon>Pirellulaceae</taxon>
        <taxon>Rhodopirellula</taxon>
    </lineage>
</organism>
<accession>M5U751</accession>
<dbReference type="PROSITE" id="PS51257">
    <property type="entry name" value="PROKAR_LIPOPROTEIN"/>
    <property type="match status" value="1"/>
</dbReference>
<dbReference type="EMBL" id="ANOH01000485">
    <property type="protein sequence ID" value="EMI51773.1"/>
    <property type="molecule type" value="Genomic_DNA"/>
</dbReference>
<comment type="caution">
    <text evidence="1">The sequence shown here is derived from an EMBL/GenBank/DDBJ whole genome shotgun (WGS) entry which is preliminary data.</text>
</comment>
<dbReference type="Proteomes" id="UP000011885">
    <property type="component" value="Unassembled WGS sequence"/>
</dbReference>